<dbReference type="PROSITE" id="PS51257">
    <property type="entry name" value="PROKAR_LIPOPROTEIN"/>
    <property type="match status" value="1"/>
</dbReference>
<organism evidence="1 2">
    <name type="scientific">Dokdonella immobilis</name>
    <dbReference type="NCBI Taxonomy" id="578942"/>
    <lineage>
        <taxon>Bacteria</taxon>
        <taxon>Pseudomonadati</taxon>
        <taxon>Pseudomonadota</taxon>
        <taxon>Gammaproteobacteria</taxon>
        <taxon>Lysobacterales</taxon>
        <taxon>Rhodanobacteraceae</taxon>
        <taxon>Dokdonella</taxon>
    </lineage>
</organism>
<name>A0A1I4WCS1_9GAMM</name>
<evidence type="ECO:0000313" key="2">
    <source>
        <dbReference type="Proteomes" id="UP000198575"/>
    </source>
</evidence>
<reference evidence="1 2" key="1">
    <citation type="submission" date="2016-10" db="EMBL/GenBank/DDBJ databases">
        <authorList>
            <person name="de Groot N.N."/>
        </authorList>
    </citation>
    <scope>NUCLEOTIDE SEQUENCE [LARGE SCALE GENOMIC DNA]</scope>
    <source>
        <strain evidence="1 2">CGMCC 1.7659</strain>
    </source>
</reference>
<accession>A0A1I4WCS1</accession>
<protein>
    <recommendedName>
        <fullName evidence="3">Adhesin</fullName>
    </recommendedName>
</protein>
<dbReference type="STRING" id="578942.SAMN05216289_104169"/>
<evidence type="ECO:0000313" key="1">
    <source>
        <dbReference type="EMBL" id="SFN11112.1"/>
    </source>
</evidence>
<dbReference type="EMBL" id="FOVF01000004">
    <property type="protein sequence ID" value="SFN11112.1"/>
    <property type="molecule type" value="Genomic_DNA"/>
</dbReference>
<proteinExistence type="predicted"/>
<dbReference type="Proteomes" id="UP000198575">
    <property type="component" value="Unassembled WGS sequence"/>
</dbReference>
<evidence type="ECO:0008006" key="3">
    <source>
        <dbReference type="Google" id="ProtNLM"/>
    </source>
</evidence>
<sequence>MTMPDVRRLRASTVAKTLIQGCLLAALAGCAGSASTPRPAQQPPQQAEIIREDVSFPIEKGVSTVEIDNQYGEINVRDHDEDEVGVHGVIQTLPPDFARARVVSSVNGGVLRLAVELPEGKVGGRYDMAAYLPRSLNLVVNGARDRVDARKRLGPVTARTTSGAINASSHARLDLSTDTGAIKAAVLAERWTGGSRIRSGSGRIIALIPLSGDISLNAETGGRLSTDFGLSVHPRETGGFSASARYGSGASKLEVYSDSGEVILEHAVLLEQDGDSSDEVD</sequence>
<gene>
    <name evidence="1" type="ORF">SAMN05216289_104169</name>
</gene>
<dbReference type="AlphaFoldDB" id="A0A1I4WCS1"/>
<keyword evidence="2" id="KW-1185">Reference proteome</keyword>